<name>A0A0N4YV92_NIPBR</name>
<dbReference type="AlphaFoldDB" id="A0A0N4YV92"/>
<feature type="region of interest" description="Disordered" evidence="1">
    <location>
        <begin position="31"/>
        <end position="51"/>
    </location>
</feature>
<sequence length="84" mass="9319">MFGKREITDASGRVSALQCFTPTVPSFAKTLSATDETHTERVAGKKTNGEDELPQEHLQNAQLFLLIVEETSKYVVSEDCESEK</sequence>
<proteinExistence type="predicted"/>
<accession>A0A0N4YV92</accession>
<keyword evidence="3" id="KW-1185">Reference proteome</keyword>
<gene>
    <name evidence="2" type="ORF">NBR_LOCUS21165</name>
</gene>
<dbReference type="Proteomes" id="UP000271162">
    <property type="component" value="Unassembled WGS sequence"/>
</dbReference>
<evidence type="ECO:0000313" key="2">
    <source>
        <dbReference type="EMBL" id="VDL84906.1"/>
    </source>
</evidence>
<reference evidence="2 3" key="2">
    <citation type="submission" date="2018-11" db="EMBL/GenBank/DDBJ databases">
        <authorList>
            <consortium name="Pathogen Informatics"/>
        </authorList>
    </citation>
    <scope>NUCLEOTIDE SEQUENCE [LARGE SCALE GENOMIC DNA]</scope>
</reference>
<evidence type="ECO:0000313" key="3">
    <source>
        <dbReference type="Proteomes" id="UP000271162"/>
    </source>
</evidence>
<evidence type="ECO:0000313" key="4">
    <source>
        <dbReference type="WBParaSite" id="NBR_0002116401-mRNA-1"/>
    </source>
</evidence>
<dbReference type="EMBL" id="UYSL01025974">
    <property type="protein sequence ID" value="VDL84906.1"/>
    <property type="molecule type" value="Genomic_DNA"/>
</dbReference>
<dbReference type="WBParaSite" id="NBR_0002116401-mRNA-1">
    <property type="protein sequence ID" value="NBR_0002116401-mRNA-1"/>
    <property type="gene ID" value="NBR_0002116401"/>
</dbReference>
<protein>
    <submittedName>
        <fullName evidence="2 4">Uncharacterized protein</fullName>
    </submittedName>
</protein>
<feature type="compositionally biased region" description="Basic and acidic residues" evidence="1">
    <location>
        <begin position="35"/>
        <end position="49"/>
    </location>
</feature>
<organism evidence="4">
    <name type="scientific">Nippostrongylus brasiliensis</name>
    <name type="common">Rat hookworm</name>
    <dbReference type="NCBI Taxonomy" id="27835"/>
    <lineage>
        <taxon>Eukaryota</taxon>
        <taxon>Metazoa</taxon>
        <taxon>Ecdysozoa</taxon>
        <taxon>Nematoda</taxon>
        <taxon>Chromadorea</taxon>
        <taxon>Rhabditida</taxon>
        <taxon>Rhabditina</taxon>
        <taxon>Rhabditomorpha</taxon>
        <taxon>Strongyloidea</taxon>
        <taxon>Heligmosomidae</taxon>
        <taxon>Nippostrongylus</taxon>
    </lineage>
</organism>
<evidence type="ECO:0000256" key="1">
    <source>
        <dbReference type="SAM" id="MobiDB-lite"/>
    </source>
</evidence>
<reference evidence="4" key="1">
    <citation type="submission" date="2017-02" db="UniProtKB">
        <authorList>
            <consortium name="WormBaseParasite"/>
        </authorList>
    </citation>
    <scope>IDENTIFICATION</scope>
</reference>